<dbReference type="InterPro" id="IPR004610">
    <property type="entry name" value="RecJ"/>
</dbReference>
<dbReference type="Pfam" id="PF17768">
    <property type="entry name" value="RecJ_OB"/>
    <property type="match status" value="1"/>
</dbReference>
<dbReference type="Gene3D" id="3.10.310.30">
    <property type="match status" value="1"/>
</dbReference>
<dbReference type="PANTHER" id="PTHR30255:SF2">
    <property type="entry name" value="SINGLE-STRANDED-DNA-SPECIFIC EXONUCLEASE RECJ"/>
    <property type="match status" value="1"/>
</dbReference>
<feature type="domain" description="RecJ OB" evidence="9">
    <location>
        <begin position="455"/>
        <end position="561"/>
    </location>
</feature>
<dbReference type="InterPro" id="IPR001667">
    <property type="entry name" value="DDH_dom"/>
</dbReference>
<dbReference type="InterPro" id="IPR038763">
    <property type="entry name" value="DHH_sf"/>
</dbReference>
<dbReference type="Pfam" id="PF02272">
    <property type="entry name" value="DHHA1"/>
    <property type="match status" value="1"/>
</dbReference>
<dbReference type="Pfam" id="PF01368">
    <property type="entry name" value="DHH"/>
    <property type="match status" value="1"/>
</dbReference>
<sequence>MLKPSKRWIVEKNNNEQVVERLSKQLSINPIVSSMLVKRGVESVEQAESFLNTESTSFHDPFLFNGMDKLVARINDAIELNQSIMVYGDYDADGVTSTTVLLSALRELGAKADFYIPNRFSEGYGPNKDAFQFIANQGYGLIITVDNGISGTDEVEFVNQLGVDVIITDHHEPGPVLPDAFVIIHPKIEGSSYPFEELAGVGVAFKVAHALLGYAPTQLLDLVAVGTVADLVPLHGENRIIVRQGIDQLKRTKNIGLKALMKTASVDPLTINEESIGFSIGPRLNAVGRLTDADAAVELLLSDDVQGAEALAEEIDKFNNDRKKIVSQITGEAAQQVEELYHEIPSVIVVAKEGWNPGVVGIVASQLVEKFYRPTIVLSIDSSSNIAKGSARSIEGFDIYQNLFQCKELLTNFGGHPMAGGMTLSSNNLKEFRLQINQLGEEQLSAEQLTPVLKIDQVCTLKDITIELIEEIEQLAPFGVGNGKPLFLIEDTKISFFKKVGSDSSHLKLVIQEEEQSIDVIGFGFGGIADELSLNTKAYFVGELSINEWNNNRKPQVMLRDLKVDEWQLFDLRGSKQVSQELLSQQNTIYLAFDIETKKLPEFDFIKEKINLIDDLPQGAFSNKYVVLLDMPQHKDQLDKLPIFGIPDRVYTIFKQKSEHFFSTIPKREHFKWYFAFLKKRGRFDMQKHGVELAKYKGWTKDTIRFMSQVFFDLGFVTIENGVILLNENIQKRDLHESSTFSLKQAQIEMEQLMLYSSKDELRKCLDQHFQQSSSVVLT</sequence>
<dbReference type="Gene3D" id="3.90.1640.30">
    <property type="match status" value="1"/>
</dbReference>
<reference evidence="10 11" key="1">
    <citation type="submission" date="2023-06" db="EMBL/GenBank/DDBJ databases">
        <title>Five Gram-positive bacteria isolated from mangrove sediments in Shenzhen, Guangdong, China.</title>
        <authorList>
            <person name="Yu S."/>
            <person name="Zheng W."/>
            <person name="Huang Y."/>
        </authorList>
    </citation>
    <scope>NUCLEOTIDE SEQUENCE [LARGE SCALE GENOMIC DNA]</scope>
    <source>
        <strain evidence="10 11">SaN35-3</strain>
    </source>
</reference>
<evidence type="ECO:0000259" key="9">
    <source>
        <dbReference type="Pfam" id="PF17768"/>
    </source>
</evidence>
<dbReference type="Pfam" id="PF10141">
    <property type="entry name" value="ssDNA-exonuc_C"/>
    <property type="match status" value="1"/>
</dbReference>
<keyword evidence="4" id="KW-0378">Hydrolase</keyword>
<keyword evidence="3" id="KW-0540">Nuclease</keyword>
<evidence type="ECO:0000259" key="8">
    <source>
        <dbReference type="Pfam" id="PF10141"/>
    </source>
</evidence>
<feature type="domain" description="Single-stranded-DNA-specific exonuclease RecJ C-terminal" evidence="8">
    <location>
        <begin position="568"/>
        <end position="764"/>
    </location>
</feature>
<evidence type="ECO:0000313" key="11">
    <source>
        <dbReference type="Proteomes" id="UP001197974"/>
    </source>
</evidence>
<accession>A0ABY9K003</accession>
<evidence type="ECO:0000313" key="10">
    <source>
        <dbReference type="EMBL" id="WLR44053.1"/>
    </source>
</evidence>
<dbReference type="EMBL" id="CP129013">
    <property type="protein sequence ID" value="WLR44053.1"/>
    <property type="molecule type" value="Genomic_DNA"/>
</dbReference>
<comment type="similarity">
    <text evidence="1">Belongs to the RecJ family.</text>
</comment>
<dbReference type="GO" id="GO:0004527">
    <property type="term" value="F:exonuclease activity"/>
    <property type="evidence" value="ECO:0007669"/>
    <property type="project" value="UniProtKB-KW"/>
</dbReference>
<feature type="domain" description="DDH" evidence="6">
    <location>
        <begin position="83"/>
        <end position="227"/>
    </location>
</feature>
<protein>
    <recommendedName>
        <fullName evidence="2">Single-stranded-DNA-specific exonuclease RecJ</fullName>
    </recommendedName>
</protein>
<dbReference type="RefSeq" id="WP_226542102.1">
    <property type="nucleotide sequence ID" value="NZ_CP129013.1"/>
</dbReference>
<evidence type="ECO:0000256" key="3">
    <source>
        <dbReference type="ARBA" id="ARBA00022722"/>
    </source>
</evidence>
<feature type="domain" description="DHHA1" evidence="7">
    <location>
        <begin position="346"/>
        <end position="438"/>
    </location>
</feature>
<evidence type="ECO:0000256" key="2">
    <source>
        <dbReference type="ARBA" id="ARBA00019841"/>
    </source>
</evidence>
<dbReference type="InterPro" id="IPR041122">
    <property type="entry name" value="RecJ_OB"/>
</dbReference>
<dbReference type="InterPro" id="IPR051673">
    <property type="entry name" value="SSDNA_exonuclease_RecJ"/>
</dbReference>
<dbReference type="NCBIfam" id="TIGR00644">
    <property type="entry name" value="recJ"/>
    <property type="match status" value="1"/>
</dbReference>
<evidence type="ECO:0000256" key="5">
    <source>
        <dbReference type="ARBA" id="ARBA00022839"/>
    </source>
</evidence>
<evidence type="ECO:0000256" key="1">
    <source>
        <dbReference type="ARBA" id="ARBA00005915"/>
    </source>
</evidence>
<dbReference type="Proteomes" id="UP001197974">
    <property type="component" value="Chromosome"/>
</dbReference>
<organism evidence="10 11">
    <name type="scientific">Bacillus carboniphilus</name>
    <dbReference type="NCBI Taxonomy" id="86663"/>
    <lineage>
        <taxon>Bacteria</taxon>
        <taxon>Bacillati</taxon>
        <taxon>Bacillota</taxon>
        <taxon>Bacilli</taxon>
        <taxon>Bacillales</taxon>
        <taxon>Bacillaceae</taxon>
        <taxon>Bacillus</taxon>
    </lineage>
</organism>
<keyword evidence="5 10" id="KW-0269">Exonuclease</keyword>
<gene>
    <name evidence="10" type="primary">recJ</name>
    <name evidence="10" type="ORF">LC087_08135</name>
</gene>
<proteinExistence type="inferred from homology"/>
<dbReference type="SUPFAM" id="SSF64182">
    <property type="entry name" value="DHH phosphoesterases"/>
    <property type="match status" value="1"/>
</dbReference>
<dbReference type="InterPro" id="IPR018779">
    <property type="entry name" value="RecJ_C"/>
</dbReference>
<evidence type="ECO:0000259" key="6">
    <source>
        <dbReference type="Pfam" id="PF01368"/>
    </source>
</evidence>
<dbReference type="PANTHER" id="PTHR30255">
    <property type="entry name" value="SINGLE-STRANDED-DNA-SPECIFIC EXONUCLEASE RECJ"/>
    <property type="match status" value="1"/>
</dbReference>
<name>A0ABY9K003_9BACI</name>
<dbReference type="InterPro" id="IPR003156">
    <property type="entry name" value="DHHA1_dom"/>
</dbReference>
<evidence type="ECO:0000256" key="4">
    <source>
        <dbReference type="ARBA" id="ARBA00022801"/>
    </source>
</evidence>
<keyword evidence="11" id="KW-1185">Reference proteome</keyword>
<evidence type="ECO:0000259" key="7">
    <source>
        <dbReference type="Pfam" id="PF02272"/>
    </source>
</evidence>